<dbReference type="Pfam" id="PF01951">
    <property type="entry name" value="Archease"/>
    <property type="match status" value="1"/>
</dbReference>
<evidence type="ECO:0000256" key="2">
    <source>
        <dbReference type="ARBA" id="ARBA00022694"/>
    </source>
</evidence>
<evidence type="ECO:0000259" key="6">
    <source>
        <dbReference type="Pfam" id="PF01951"/>
    </source>
</evidence>
<dbReference type="Proteomes" id="UP001167160">
    <property type="component" value="Unassembled WGS sequence"/>
</dbReference>
<feature type="region of interest" description="Disordered" evidence="5">
    <location>
        <begin position="1"/>
        <end position="24"/>
    </location>
</feature>
<evidence type="ECO:0000256" key="1">
    <source>
        <dbReference type="ARBA" id="ARBA00007963"/>
    </source>
</evidence>
<keyword evidence="2" id="KW-0819">tRNA processing</keyword>
<comment type="caution">
    <text evidence="7">The sequence shown here is derived from an EMBL/GenBank/DDBJ whole genome shotgun (WGS) entry which is preliminary data.</text>
</comment>
<organism evidence="7 8">
    <name type="scientific">Streptomyces meridianus</name>
    <dbReference type="NCBI Taxonomy" id="2938945"/>
    <lineage>
        <taxon>Bacteria</taxon>
        <taxon>Bacillati</taxon>
        <taxon>Actinomycetota</taxon>
        <taxon>Actinomycetes</taxon>
        <taxon>Kitasatosporales</taxon>
        <taxon>Streptomycetaceae</taxon>
        <taxon>Streptomyces</taxon>
    </lineage>
</organism>
<sequence length="154" mass="16064">MRGRSTGAGSADSERLARPAGHRSVPHTADLRIEAWGPTRERCFAEAVQAVTGTFVDLTDATGTTLRSTVIRADRDEDLLVALLEEIVYRLDTAGEVPVEVGLTAVPGGLEAAFHCAAVGSLPQTGAAPKAVTLHGLACDRGPEGWSCSVTLDV</sequence>
<keyword evidence="8" id="KW-1185">Reference proteome</keyword>
<gene>
    <name evidence="7" type="ORF">M1E25_07645</name>
</gene>
<evidence type="ECO:0000256" key="3">
    <source>
        <dbReference type="ARBA" id="ARBA00022723"/>
    </source>
</evidence>
<evidence type="ECO:0000313" key="8">
    <source>
        <dbReference type="Proteomes" id="UP001167160"/>
    </source>
</evidence>
<keyword evidence="4" id="KW-0106">Calcium</keyword>
<evidence type="ECO:0000313" key="7">
    <source>
        <dbReference type="EMBL" id="MCM2577223.1"/>
    </source>
</evidence>
<protein>
    <submittedName>
        <fullName evidence="7">Archease</fullName>
    </submittedName>
</protein>
<proteinExistence type="inferred from homology"/>
<evidence type="ECO:0000256" key="4">
    <source>
        <dbReference type="ARBA" id="ARBA00022837"/>
    </source>
</evidence>
<dbReference type="Gene3D" id="3.55.10.10">
    <property type="entry name" value="Archease domain"/>
    <property type="match status" value="1"/>
</dbReference>
<dbReference type="RefSeq" id="WP_251411668.1">
    <property type="nucleotide sequence ID" value="NZ_JAMQGM010000016.1"/>
</dbReference>
<reference evidence="7" key="1">
    <citation type="journal article" date="2023" name="Int. J. Syst. Evol. Microbiol.">
        <title>Streptomyces meridianus sp. nov. isolated from brackish water of the Tagus estuary in Alcochete, Portugal.</title>
        <authorList>
            <person name="Santos J.D.N."/>
            <person name="Klimek D."/>
            <person name="Calusinska M."/>
            <person name="Lobo Da Cunha A."/>
            <person name="Catita J."/>
            <person name="Goncalves H."/>
            <person name="Gonzalez I."/>
            <person name="Reyes F."/>
            <person name="Lage O.M."/>
        </authorList>
    </citation>
    <scope>NUCLEOTIDE SEQUENCE</scope>
    <source>
        <strain evidence="7">MTZ3.1</strain>
    </source>
</reference>
<evidence type="ECO:0000256" key="5">
    <source>
        <dbReference type="SAM" id="MobiDB-lite"/>
    </source>
</evidence>
<feature type="domain" description="Archease" evidence="6">
    <location>
        <begin position="23"/>
        <end position="154"/>
    </location>
</feature>
<dbReference type="InterPro" id="IPR036820">
    <property type="entry name" value="Archease_dom_sf"/>
</dbReference>
<dbReference type="EMBL" id="JAMQGM010000016">
    <property type="protein sequence ID" value="MCM2577223.1"/>
    <property type="molecule type" value="Genomic_DNA"/>
</dbReference>
<name>A0ABT0X3W8_9ACTN</name>
<keyword evidence="3" id="KW-0479">Metal-binding</keyword>
<accession>A0ABT0X3W8</accession>
<dbReference type="SUPFAM" id="SSF69819">
    <property type="entry name" value="MTH1598-like"/>
    <property type="match status" value="1"/>
</dbReference>
<comment type="similarity">
    <text evidence="1">Belongs to the archease family.</text>
</comment>
<dbReference type="InterPro" id="IPR023572">
    <property type="entry name" value="Archease_dom"/>
</dbReference>